<keyword evidence="9" id="KW-1185">Reference proteome</keyword>
<accession>A0A8B8KZ97</accession>
<dbReference type="Gene3D" id="3.30.200.20">
    <property type="entry name" value="Phosphorylase Kinase, domain 1"/>
    <property type="match status" value="1"/>
</dbReference>
<evidence type="ECO:0000256" key="4">
    <source>
        <dbReference type="ARBA" id="ARBA00022777"/>
    </source>
</evidence>
<keyword evidence="4" id="KW-0418">Kinase</keyword>
<dbReference type="FunFam" id="3.30.200.20:FF:000742">
    <property type="entry name" value="Receptor-like protein kinase ANXUR2"/>
    <property type="match status" value="1"/>
</dbReference>
<dbReference type="PROSITE" id="PS00108">
    <property type="entry name" value="PROTEIN_KINASE_ST"/>
    <property type="match status" value="1"/>
</dbReference>
<evidence type="ECO:0000256" key="1">
    <source>
        <dbReference type="ARBA" id="ARBA00022527"/>
    </source>
</evidence>
<evidence type="ECO:0000256" key="3">
    <source>
        <dbReference type="ARBA" id="ARBA00022741"/>
    </source>
</evidence>
<dbReference type="InterPro" id="IPR008271">
    <property type="entry name" value="Ser/Thr_kinase_AS"/>
</dbReference>
<keyword evidence="5 6" id="KW-0067">ATP-binding</keyword>
<keyword evidence="1 7" id="KW-0723">Serine/threonine-protein kinase</keyword>
<dbReference type="GO" id="GO:0004674">
    <property type="term" value="F:protein serine/threonine kinase activity"/>
    <property type="evidence" value="ECO:0007669"/>
    <property type="project" value="UniProtKB-KW"/>
</dbReference>
<feature type="binding site" evidence="6">
    <location>
        <position position="76"/>
    </location>
    <ligand>
        <name>ATP</name>
        <dbReference type="ChEBI" id="CHEBI:30616"/>
    </ligand>
</feature>
<reference evidence="10" key="2">
    <citation type="submission" date="2025-08" db="UniProtKB">
        <authorList>
            <consortium name="RefSeq"/>
        </authorList>
    </citation>
    <scope>IDENTIFICATION</scope>
    <source>
        <tissue evidence="10">Young leaves</tissue>
    </source>
</reference>
<dbReference type="AlphaFoldDB" id="A0A8B8KZ97"/>
<dbReference type="GO" id="GO:0005886">
    <property type="term" value="C:plasma membrane"/>
    <property type="evidence" value="ECO:0007669"/>
    <property type="project" value="TreeGrafter"/>
</dbReference>
<dbReference type="SUPFAM" id="SSF56112">
    <property type="entry name" value="Protein kinase-like (PK-like)"/>
    <property type="match status" value="1"/>
</dbReference>
<gene>
    <name evidence="10" type="primary">LOC113860891</name>
</gene>
<reference evidence="9" key="1">
    <citation type="journal article" date="2019" name="Toxins">
        <title>Detection of Abrin-Like and Prepropulchellin-Like Toxin Genes and Transcripts Using Whole Genome Sequencing and Full-Length Transcript Sequencing of Abrus precatorius.</title>
        <authorList>
            <person name="Hovde B.T."/>
            <person name="Daligault H.E."/>
            <person name="Hanschen E.R."/>
            <person name="Kunde Y.A."/>
            <person name="Johnson M.B."/>
            <person name="Starkenburg S.R."/>
            <person name="Johnson S.L."/>
        </authorList>
    </citation>
    <scope>NUCLEOTIDE SEQUENCE [LARGE SCALE GENOMIC DNA]</scope>
</reference>
<evidence type="ECO:0000256" key="7">
    <source>
        <dbReference type="RuleBase" id="RU000304"/>
    </source>
</evidence>
<sequence>MVLKCLGFYRSKHANSSNRQYPTVIEELCHQFSLADLRKSTNNFDGNRLIGHGAFGKVYKGCLQHNEASDYTVALKRLYINCGQGCRVFKNEIELLCQLLHPNLVSLIGFCDHEDEKIIVYEYMSNGSLDEHLCDGNREPLSWKKRLEICIGAARGVHYLHTGAKRTIFHRDIKPSNILLDDEMKPRLSAFGVSIQGPHFMSKPKPIQVDSIAGANRYMAFEYALNGTITEKCDVYSFGMVLLDVVHGSENIRFWERTQPVEENIDATIEGEIAPECWEVFIDITQRCLQFEPDERPTMGEVEVQLELALSLQEQADIRNTNGDYTLFSTTIINLGVELESDTVDNIYSDTEDSDSEDTS</sequence>
<dbReference type="Gene3D" id="1.10.510.10">
    <property type="entry name" value="Transferase(Phosphotransferase) domain 1"/>
    <property type="match status" value="1"/>
</dbReference>
<keyword evidence="2" id="KW-0808">Transferase</keyword>
<dbReference type="PANTHER" id="PTHR27003">
    <property type="entry name" value="OS07G0166700 PROTEIN"/>
    <property type="match status" value="1"/>
</dbReference>
<evidence type="ECO:0000256" key="6">
    <source>
        <dbReference type="PROSITE-ProRule" id="PRU10141"/>
    </source>
</evidence>
<dbReference type="PROSITE" id="PS50011">
    <property type="entry name" value="PROTEIN_KINASE_DOM"/>
    <property type="match status" value="1"/>
</dbReference>
<dbReference type="FunFam" id="1.10.510.10:FF:000920">
    <property type="entry name" value="Receptor-like protein kinase ANXUR2"/>
    <property type="match status" value="1"/>
</dbReference>
<dbReference type="InterPro" id="IPR001245">
    <property type="entry name" value="Ser-Thr/Tyr_kinase_cat_dom"/>
</dbReference>
<feature type="domain" description="Protein kinase" evidence="8">
    <location>
        <begin position="44"/>
        <end position="308"/>
    </location>
</feature>
<dbReference type="KEGG" id="aprc:113860891"/>
<dbReference type="SMART" id="SM00220">
    <property type="entry name" value="S_TKc"/>
    <property type="match status" value="1"/>
</dbReference>
<dbReference type="GO" id="GO:0009506">
    <property type="term" value="C:plasmodesma"/>
    <property type="evidence" value="ECO:0007669"/>
    <property type="project" value="TreeGrafter"/>
</dbReference>
<keyword evidence="3 6" id="KW-0547">Nucleotide-binding</keyword>
<dbReference type="PROSITE" id="PS00107">
    <property type="entry name" value="PROTEIN_KINASE_ATP"/>
    <property type="match status" value="1"/>
</dbReference>
<organism evidence="9 10">
    <name type="scientific">Abrus precatorius</name>
    <name type="common">Indian licorice</name>
    <name type="synonym">Glycine abrus</name>
    <dbReference type="NCBI Taxonomy" id="3816"/>
    <lineage>
        <taxon>Eukaryota</taxon>
        <taxon>Viridiplantae</taxon>
        <taxon>Streptophyta</taxon>
        <taxon>Embryophyta</taxon>
        <taxon>Tracheophyta</taxon>
        <taxon>Spermatophyta</taxon>
        <taxon>Magnoliopsida</taxon>
        <taxon>eudicotyledons</taxon>
        <taxon>Gunneridae</taxon>
        <taxon>Pentapetalae</taxon>
        <taxon>rosids</taxon>
        <taxon>fabids</taxon>
        <taxon>Fabales</taxon>
        <taxon>Fabaceae</taxon>
        <taxon>Papilionoideae</taxon>
        <taxon>50 kb inversion clade</taxon>
        <taxon>NPAAA clade</taxon>
        <taxon>indigoferoid/millettioid clade</taxon>
        <taxon>Abreae</taxon>
        <taxon>Abrus</taxon>
    </lineage>
</organism>
<dbReference type="OrthoDB" id="1658195at2759"/>
<dbReference type="InterPro" id="IPR017441">
    <property type="entry name" value="Protein_kinase_ATP_BS"/>
</dbReference>
<evidence type="ECO:0000313" key="9">
    <source>
        <dbReference type="Proteomes" id="UP000694853"/>
    </source>
</evidence>
<dbReference type="InterPro" id="IPR000719">
    <property type="entry name" value="Prot_kinase_dom"/>
</dbReference>
<dbReference type="RefSeq" id="XP_027349242.1">
    <property type="nucleotide sequence ID" value="XM_027493441.1"/>
</dbReference>
<protein>
    <submittedName>
        <fullName evidence="10">Receptor-like protein kinase ANXUR2</fullName>
    </submittedName>
</protein>
<dbReference type="Pfam" id="PF07714">
    <property type="entry name" value="PK_Tyr_Ser-Thr"/>
    <property type="match status" value="1"/>
</dbReference>
<proteinExistence type="inferred from homology"/>
<dbReference type="PANTHER" id="PTHR27003:SF303">
    <property type="entry name" value="TYROSINE KINASE FAMILY PROTEIN"/>
    <property type="match status" value="1"/>
</dbReference>
<dbReference type="GO" id="GO:0004714">
    <property type="term" value="F:transmembrane receptor protein tyrosine kinase activity"/>
    <property type="evidence" value="ECO:0007669"/>
    <property type="project" value="InterPro"/>
</dbReference>
<name>A0A8B8KZ97_ABRPR</name>
<dbReference type="Proteomes" id="UP000694853">
    <property type="component" value="Unplaced"/>
</dbReference>
<evidence type="ECO:0000256" key="5">
    <source>
        <dbReference type="ARBA" id="ARBA00022840"/>
    </source>
</evidence>
<dbReference type="InterPro" id="IPR045272">
    <property type="entry name" value="ANXUR1/2-like"/>
</dbReference>
<dbReference type="GO" id="GO:0005524">
    <property type="term" value="F:ATP binding"/>
    <property type="evidence" value="ECO:0007669"/>
    <property type="project" value="UniProtKB-UniRule"/>
</dbReference>
<evidence type="ECO:0000256" key="2">
    <source>
        <dbReference type="ARBA" id="ARBA00022679"/>
    </source>
</evidence>
<comment type="similarity">
    <text evidence="7">Belongs to the protein kinase superfamily.</text>
</comment>
<evidence type="ECO:0000259" key="8">
    <source>
        <dbReference type="PROSITE" id="PS50011"/>
    </source>
</evidence>
<dbReference type="InterPro" id="IPR011009">
    <property type="entry name" value="Kinase-like_dom_sf"/>
</dbReference>
<dbReference type="GeneID" id="113860891"/>
<evidence type="ECO:0000313" key="10">
    <source>
        <dbReference type="RefSeq" id="XP_027349242.1"/>
    </source>
</evidence>